<feature type="transmembrane region" description="Helical" evidence="7">
    <location>
        <begin position="189"/>
        <end position="213"/>
    </location>
</feature>
<dbReference type="Pfam" id="PF00999">
    <property type="entry name" value="Na_H_Exchanger"/>
    <property type="match status" value="1"/>
</dbReference>
<dbReference type="EMBL" id="CAHR02000324">
    <property type="protein sequence ID" value="CCG84845.1"/>
    <property type="molecule type" value="Genomic_DNA"/>
</dbReference>
<dbReference type="AlphaFoldDB" id="R4XNM3"/>
<feature type="domain" description="Cation/H+ exchanger transmembrane" evidence="8">
    <location>
        <begin position="34"/>
        <end position="420"/>
    </location>
</feature>
<keyword evidence="6 7" id="KW-0472">Membrane</keyword>
<feature type="transmembrane region" description="Helical" evidence="7">
    <location>
        <begin position="118"/>
        <end position="142"/>
    </location>
</feature>
<evidence type="ECO:0000256" key="1">
    <source>
        <dbReference type="ARBA" id="ARBA00004141"/>
    </source>
</evidence>
<feature type="transmembrane region" description="Helical" evidence="7">
    <location>
        <begin position="381"/>
        <end position="398"/>
    </location>
</feature>
<feature type="transmembrane region" description="Helical" evidence="7">
    <location>
        <begin position="154"/>
        <end position="177"/>
    </location>
</feature>
<gene>
    <name evidence="9" type="ORF">TAPDE_005392</name>
</gene>
<dbReference type="STRING" id="1097556.R4XNM3"/>
<evidence type="ECO:0000256" key="4">
    <source>
        <dbReference type="ARBA" id="ARBA00022989"/>
    </source>
</evidence>
<organism evidence="9 10">
    <name type="scientific">Taphrina deformans (strain PYCC 5710 / ATCC 11124 / CBS 356.35 / IMI 108563 / JCM 9778 / NBRC 8474)</name>
    <name type="common">Peach leaf curl fungus</name>
    <name type="synonym">Lalaria deformans</name>
    <dbReference type="NCBI Taxonomy" id="1097556"/>
    <lineage>
        <taxon>Eukaryota</taxon>
        <taxon>Fungi</taxon>
        <taxon>Dikarya</taxon>
        <taxon>Ascomycota</taxon>
        <taxon>Taphrinomycotina</taxon>
        <taxon>Taphrinomycetes</taxon>
        <taxon>Taphrinales</taxon>
        <taxon>Taphrinaceae</taxon>
        <taxon>Taphrina</taxon>
    </lineage>
</organism>
<feature type="transmembrane region" description="Helical" evidence="7">
    <location>
        <begin position="219"/>
        <end position="239"/>
    </location>
</feature>
<name>R4XNM3_TAPDE</name>
<evidence type="ECO:0000259" key="8">
    <source>
        <dbReference type="Pfam" id="PF00999"/>
    </source>
</evidence>
<feature type="transmembrane region" description="Helical" evidence="7">
    <location>
        <begin position="54"/>
        <end position="72"/>
    </location>
</feature>
<evidence type="ECO:0000313" key="10">
    <source>
        <dbReference type="Proteomes" id="UP000013776"/>
    </source>
</evidence>
<keyword evidence="4 7" id="KW-1133">Transmembrane helix</keyword>
<feature type="transmembrane region" description="Helical" evidence="7">
    <location>
        <begin position="404"/>
        <end position="424"/>
    </location>
</feature>
<proteinExistence type="predicted"/>
<dbReference type="InterPro" id="IPR006153">
    <property type="entry name" value="Cation/H_exchanger_TM"/>
</dbReference>
<keyword evidence="2" id="KW-0813">Transport</keyword>
<sequence>MSNSTIPGSVLTGENPSVYDKSNPIVVFIIQAVIVIVFCRILHFPLKRLRQPRVIAEVIGGILLGPTAFGRINGFSNAIFPAVSLPAFNLVANIGLILFLFIVGLEVDLRLIRKNAKVALSVGAASLALPFAFGCLIAWALHKDYKATLRDDKFGIFLLFIGTAFSITAFPVLARILTELKLLRQDVGVTVLAAGVGNDVVGWILLALTIALVNSSTGLTAFYVILLVVAWVLLLFFAVKPAYAWLARRSGTQTGPSDTMMTVTILLVLISSFYTQIIGVHPIFGAFLVGLIIPHENNYAVILTEKIEDIVSVLFLPLYFASSGLKTNIALLNSGKDWGYTIAVIICATFSKVVGSMLMARANGFLWRESLTVGTLMSCKGLVELIVLNVGLSAGILSTKLFTMFVVMALVTTFMTTPLTLWFFPPWYQEKVRKWRSGECDWDGNTLEKQSDTDSEHARNEKLNQITIVVNRIEGVSSLLRFTHFFSQSATSVHLMRLMEMTDRLSQIIKVSESDDLLQQDSMVSIFRTVTRVIGVKLTYSLQVLANYEYASVIAQEANKHKTDLVVVPWAQTAEGEWQDNEYISTMLEQENVHVAVLLDHKSEINSARYLRRRTMSIASILTRTRSEADEIHQVREQPSRSTIGAIESEKVHIYLPLFKFGKDERLALLLLSQLLRNDVVSASVMFFKHSDKVEAASTATETEARTGKVQFTVNELSRPTTASSNFLGLGDVQVPDSQVDLAECQTYLQPHPNMKFEVSAVPSPLLAAVEHIQVVERQHHKSTITTILARSTDDFTRRQIRHVEQQDLLSTNFVTSSQGRGQVVEVFAALKHRCGPMIVVQAKQEAHGKST</sequence>
<dbReference type="PANTHER" id="PTHR32468">
    <property type="entry name" value="CATION/H + ANTIPORTER"/>
    <property type="match status" value="1"/>
</dbReference>
<evidence type="ECO:0000256" key="3">
    <source>
        <dbReference type="ARBA" id="ARBA00022692"/>
    </source>
</evidence>
<feature type="transmembrane region" description="Helical" evidence="7">
    <location>
        <begin position="78"/>
        <end position="106"/>
    </location>
</feature>
<feature type="transmembrane region" description="Helical" evidence="7">
    <location>
        <begin position="25"/>
        <end position="42"/>
    </location>
</feature>
<dbReference type="GO" id="GO:0015297">
    <property type="term" value="F:antiporter activity"/>
    <property type="evidence" value="ECO:0007669"/>
    <property type="project" value="InterPro"/>
</dbReference>
<dbReference type="Proteomes" id="UP000013776">
    <property type="component" value="Unassembled WGS sequence"/>
</dbReference>
<dbReference type="GO" id="GO:1902600">
    <property type="term" value="P:proton transmembrane transport"/>
    <property type="evidence" value="ECO:0007669"/>
    <property type="project" value="InterPro"/>
</dbReference>
<feature type="transmembrane region" description="Helical" evidence="7">
    <location>
        <begin position="338"/>
        <end position="360"/>
    </location>
</feature>
<evidence type="ECO:0000313" key="9">
    <source>
        <dbReference type="EMBL" id="CCG84845.1"/>
    </source>
</evidence>
<dbReference type="eggNOG" id="KOG1650">
    <property type="taxonomic scope" value="Eukaryota"/>
</dbReference>
<keyword evidence="5" id="KW-0406">Ion transport</keyword>
<dbReference type="InterPro" id="IPR038770">
    <property type="entry name" value="Na+/solute_symporter_sf"/>
</dbReference>
<dbReference type="InterPro" id="IPR050794">
    <property type="entry name" value="CPA2_transporter"/>
</dbReference>
<evidence type="ECO:0000256" key="7">
    <source>
        <dbReference type="SAM" id="Phobius"/>
    </source>
</evidence>
<feature type="transmembrane region" description="Helical" evidence="7">
    <location>
        <begin position="260"/>
        <end position="293"/>
    </location>
</feature>
<dbReference type="VEuPathDB" id="FungiDB:TAPDE_005392"/>
<evidence type="ECO:0000256" key="6">
    <source>
        <dbReference type="ARBA" id="ARBA00023136"/>
    </source>
</evidence>
<dbReference type="GO" id="GO:0016020">
    <property type="term" value="C:membrane"/>
    <property type="evidence" value="ECO:0007669"/>
    <property type="project" value="UniProtKB-SubCell"/>
</dbReference>
<keyword evidence="10" id="KW-1185">Reference proteome</keyword>
<dbReference type="Gene3D" id="1.20.1530.20">
    <property type="match status" value="1"/>
</dbReference>
<reference evidence="9 10" key="1">
    <citation type="journal article" date="2013" name="MBio">
        <title>Genome sequencing of the plant pathogen Taphrina deformans, the causal agent of peach leaf curl.</title>
        <authorList>
            <person name="Cisse O.H."/>
            <person name="Almeida J.M.G.C.F."/>
            <person name="Fonseca A."/>
            <person name="Kumar A.A."/>
            <person name="Salojaervi J."/>
            <person name="Overmyer K."/>
            <person name="Hauser P.M."/>
            <person name="Pagni M."/>
        </authorList>
    </citation>
    <scope>NUCLEOTIDE SEQUENCE [LARGE SCALE GENOMIC DNA]</scope>
    <source>
        <strain evidence="10">PYCC 5710 / ATCC 11124 / CBS 356.35 / IMI 108563 / JCM 9778 / NBRC 8474</strain>
    </source>
</reference>
<evidence type="ECO:0000256" key="2">
    <source>
        <dbReference type="ARBA" id="ARBA00022448"/>
    </source>
</evidence>
<keyword evidence="3 7" id="KW-0812">Transmembrane</keyword>
<accession>R4XNM3</accession>
<dbReference type="OrthoDB" id="2687058at2759"/>
<evidence type="ECO:0000256" key="5">
    <source>
        <dbReference type="ARBA" id="ARBA00023065"/>
    </source>
</evidence>
<comment type="caution">
    <text evidence="9">The sequence shown here is derived from an EMBL/GenBank/DDBJ whole genome shotgun (WGS) entry which is preliminary data.</text>
</comment>
<protein>
    <recommendedName>
        <fullName evidence="8">Cation/H+ exchanger transmembrane domain-containing protein</fullName>
    </recommendedName>
</protein>
<comment type="subcellular location">
    <subcellularLocation>
        <location evidence="1">Membrane</location>
        <topology evidence="1">Multi-pass membrane protein</topology>
    </subcellularLocation>
</comment>
<dbReference type="PANTHER" id="PTHR32468:SF0">
    <property type="entry name" value="K(+)_H(+) ANTIPORTER 1"/>
    <property type="match status" value="1"/>
</dbReference>